<reference evidence="2 3" key="1">
    <citation type="submission" date="2021-03" db="EMBL/GenBank/DDBJ databases">
        <title>Complete Genome Sequences of Two Lysobacter Strains Isolated from Sea Water (Lysobacter caseinilyticus) and Soil (Lysobacter helvus) in South Korea.</title>
        <authorList>
            <person name="Watanabe Y."/>
            <person name="Arakawa K."/>
        </authorList>
    </citation>
    <scope>NUCLEOTIDE SEQUENCE [LARGE SCALE GENOMIC DNA]</scope>
    <source>
        <strain evidence="2 3">KVB24</strain>
    </source>
</reference>
<feature type="transmembrane region" description="Helical" evidence="1">
    <location>
        <begin position="956"/>
        <end position="975"/>
    </location>
</feature>
<feature type="transmembrane region" description="Helical" evidence="1">
    <location>
        <begin position="987"/>
        <end position="1013"/>
    </location>
</feature>
<dbReference type="Gene3D" id="3.30.70.1430">
    <property type="entry name" value="Multidrug efflux transporter AcrB pore domain"/>
    <property type="match status" value="2"/>
</dbReference>
<dbReference type="EMBL" id="AP024545">
    <property type="protein sequence ID" value="BCT91581.1"/>
    <property type="molecule type" value="Genomic_DNA"/>
</dbReference>
<dbReference type="InterPro" id="IPR001036">
    <property type="entry name" value="Acrflvin-R"/>
</dbReference>
<dbReference type="PANTHER" id="PTHR32063:SF14">
    <property type="entry name" value="BLL4319 PROTEIN"/>
    <property type="match status" value="1"/>
</dbReference>
<dbReference type="Gene3D" id="1.20.1640.10">
    <property type="entry name" value="Multidrug efflux transporter AcrB transmembrane domain"/>
    <property type="match status" value="2"/>
</dbReference>
<feature type="transmembrane region" description="Helical" evidence="1">
    <location>
        <begin position="431"/>
        <end position="451"/>
    </location>
</feature>
<feature type="transmembrane region" description="Helical" evidence="1">
    <location>
        <begin position="12"/>
        <end position="32"/>
    </location>
</feature>
<dbReference type="RefSeq" id="WP_213435574.1">
    <property type="nucleotide sequence ID" value="NZ_AP024545.1"/>
</dbReference>
<name>A0ABN6FSU0_9GAMM</name>
<keyword evidence="1" id="KW-0472">Membrane</keyword>
<feature type="transmembrane region" description="Helical" evidence="1">
    <location>
        <begin position="880"/>
        <end position="904"/>
    </location>
</feature>
<feature type="transmembrane region" description="Helical" evidence="1">
    <location>
        <begin position="527"/>
        <end position="548"/>
    </location>
</feature>
<feature type="transmembrane region" description="Helical" evidence="1">
    <location>
        <begin position="910"/>
        <end position="935"/>
    </location>
</feature>
<dbReference type="Gene3D" id="3.30.2090.10">
    <property type="entry name" value="Multidrug efflux transporter AcrB TolC docking domain, DN and DC subdomains"/>
    <property type="match status" value="2"/>
</dbReference>
<dbReference type="Proteomes" id="UP000681317">
    <property type="component" value="Chromosome"/>
</dbReference>
<feature type="transmembrane region" description="Helical" evidence="1">
    <location>
        <begin position="334"/>
        <end position="353"/>
    </location>
</feature>
<dbReference type="PANTHER" id="PTHR32063">
    <property type="match status" value="1"/>
</dbReference>
<dbReference type="Pfam" id="PF00873">
    <property type="entry name" value="ACR_tran"/>
    <property type="match status" value="1"/>
</dbReference>
<proteinExistence type="predicted"/>
<feature type="transmembrane region" description="Helical" evidence="1">
    <location>
        <begin position="854"/>
        <end position="873"/>
    </location>
</feature>
<dbReference type="Gene3D" id="3.30.70.1440">
    <property type="entry name" value="Multidrug efflux transporter AcrB pore domain"/>
    <property type="match status" value="1"/>
</dbReference>
<feature type="transmembrane region" description="Helical" evidence="1">
    <location>
        <begin position="463"/>
        <end position="485"/>
    </location>
</feature>
<dbReference type="SUPFAM" id="SSF82693">
    <property type="entry name" value="Multidrug efflux transporter AcrB pore domain, PN1, PN2, PC1 and PC2 subdomains"/>
    <property type="match status" value="3"/>
</dbReference>
<keyword evidence="1" id="KW-0812">Transmembrane</keyword>
<organism evidence="2 3">
    <name type="scientific">Noviluteimonas caseinilytica</name>
    <dbReference type="NCBI Taxonomy" id="2675101"/>
    <lineage>
        <taxon>Bacteria</taxon>
        <taxon>Pseudomonadati</taxon>
        <taxon>Pseudomonadota</taxon>
        <taxon>Gammaproteobacteria</taxon>
        <taxon>Lysobacterales</taxon>
        <taxon>Lysobacteraceae</taxon>
        <taxon>Noviluteimonas</taxon>
    </lineage>
</organism>
<dbReference type="InterPro" id="IPR027463">
    <property type="entry name" value="AcrB_DN_DC_subdom"/>
</dbReference>
<protein>
    <submittedName>
        <fullName evidence="2">Multidrug transporter</fullName>
    </submittedName>
</protein>
<evidence type="ECO:0000256" key="1">
    <source>
        <dbReference type="SAM" id="Phobius"/>
    </source>
</evidence>
<accession>A0ABN6FSU0</accession>
<evidence type="ECO:0000313" key="2">
    <source>
        <dbReference type="EMBL" id="BCT91581.1"/>
    </source>
</evidence>
<dbReference type="PRINTS" id="PR00702">
    <property type="entry name" value="ACRIFLAVINRP"/>
</dbReference>
<evidence type="ECO:0000313" key="3">
    <source>
        <dbReference type="Proteomes" id="UP000681317"/>
    </source>
</evidence>
<gene>
    <name evidence="2" type="primary">acrF</name>
    <name evidence="2" type="ORF">LYSCAS_06050</name>
</gene>
<dbReference type="SUPFAM" id="SSF82714">
    <property type="entry name" value="Multidrug efflux transporter AcrB TolC docking domain, DN and DC subdomains"/>
    <property type="match status" value="2"/>
</dbReference>
<sequence>MRLSDLSIERPVFATVLSLLLIVLGVMAYSRLTLRELPAIDPPVVSVEVAYAGASASVVESRVTQVLEDALSGIEGVETIESSSVNGQSRITLEFSLSRDIEGAANDVRSAVSRVSNRLPDEADPPQVSKVESDSDPIIWLNMSSTKMSTLELSDYAERYIVDRLSSIDGVAQVRIGGQQRYAMRVWLDRDALAARGLTAIDVENALRAENVELPAGRIESESRDFTLRVARGYEKPEDFAQIPLGKGPDGYVVRLGDVAKVELASAERRSYYRSNGEPNIGLGVARTSTANALDVANAVRAEADRIRPTLPAGTKIFVAFDTTTFIDASVERVYHTLIEAIVLVLIVIWLFLGSLRAALIPAVTVPVCLIAAFVPLYVFGYSINLLTLLALVLCIGLVVDDAIVVLENIQRRADLGEPKLVAAARGTRQVAFAVIATTAVLVAVFLPIGFMEGNTGRLFRELSVALAGAVALSAFVALTLTPMLSSKLVRPHREEKSNPVNRWVNARLDGVTARYRRFLQGNVGRPLWFGALMLVALGASAVLFKLVPSELAPPEDRGSFQVSLTGPEGAGYDYTVQQVQQAEKMIAPQIQGKGPIERANARVPGGFGASEEMHTARFSVFLKDWDKRSENTLDVAKQLKSELDALPGMRVSTQVGGGLVRTRGQPVQIVIEGPDYTELAAWRDRLLARIETNPGLTGADSDYKETRPQMRVQIDRKRASDLGVSVEDIGHALETMMGSRRVTTFVRGGEEYDVVVQSTKAGRATPADLEAIQVRARDGALIPLSNLVTLHDVAEAGSLNRFNRLRSITISAGLSPGYRMGDAITWLQDAVKAELPEHAQIDWKGESREYQRAGGAVLLTFALALLVVYLVLAAQFESFIHPFVIMLTVPLGVLGALLGLWVTGGTLNLFSQIGIVMLVGLAAKNGILIVEFANQLRDEGRSVREAIVESAGVRLRPILMTSIATMVGAVPLVLAGGPGSASRSTIGVVVIFGVGFSTLLSLFVVPAFYALLAPYTRSPEAVAHELKELEATVRPAGDRLGEHA</sequence>
<feature type="transmembrane region" description="Helical" evidence="1">
    <location>
        <begin position="360"/>
        <end position="380"/>
    </location>
</feature>
<dbReference type="SUPFAM" id="SSF82866">
    <property type="entry name" value="Multidrug efflux transporter AcrB transmembrane domain"/>
    <property type="match status" value="2"/>
</dbReference>
<feature type="transmembrane region" description="Helical" evidence="1">
    <location>
        <begin position="386"/>
        <end position="410"/>
    </location>
</feature>
<dbReference type="Gene3D" id="3.30.70.1320">
    <property type="entry name" value="Multidrug efflux transporter AcrB pore domain like"/>
    <property type="match status" value="1"/>
</dbReference>
<keyword evidence="1" id="KW-1133">Transmembrane helix</keyword>
<keyword evidence="3" id="KW-1185">Reference proteome</keyword>